<dbReference type="GeneID" id="8248202"/>
<organism evidence="2 3">
    <name type="scientific">Micromonas commoda (strain RCC299 / NOUM17 / CCMP2709)</name>
    <name type="common">Picoplanktonic green alga</name>
    <dbReference type="NCBI Taxonomy" id="296587"/>
    <lineage>
        <taxon>Eukaryota</taxon>
        <taxon>Viridiplantae</taxon>
        <taxon>Chlorophyta</taxon>
        <taxon>Mamiellophyceae</taxon>
        <taxon>Mamiellales</taxon>
        <taxon>Mamiellaceae</taxon>
        <taxon>Micromonas</taxon>
    </lineage>
</organism>
<evidence type="ECO:0000313" key="3">
    <source>
        <dbReference type="Proteomes" id="UP000002009"/>
    </source>
</evidence>
<feature type="transmembrane region" description="Helical" evidence="1">
    <location>
        <begin position="116"/>
        <end position="137"/>
    </location>
</feature>
<keyword evidence="1" id="KW-0812">Transmembrane</keyword>
<evidence type="ECO:0008006" key="4">
    <source>
        <dbReference type="Google" id="ProtNLM"/>
    </source>
</evidence>
<dbReference type="OrthoDB" id="67965at2759"/>
<evidence type="ECO:0000256" key="1">
    <source>
        <dbReference type="SAM" id="Phobius"/>
    </source>
</evidence>
<keyword evidence="3" id="KW-1185">Reference proteome</keyword>
<gene>
    <name evidence="2" type="ORF">MICPUN_103404</name>
</gene>
<proteinExistence type="predicted"/>
<dbReference type="InParanoid" id="C1FJD5"/>
<feature type="transmembrane region" description="Helical" evidence="1">
    <location>
        <begin position="149"/>
        <end position="169"/>
    </location>
</feature>
<dbReference type="GO" id="GO:0016020">
    <property type="term" value="C:membrane"/>
    <property type="evidence" value="ECO:0007669"/>
    <property type="project" value="TreeGrafter"/>
</dbReference>
<feature type="transmembrane region" description="Helical" evidence="1">
    <location>
        <begin position="229"/>
        <end position="248"/>
    </location>
</feature>
<dbReference type="KEGG" id="mis:MICPUN_103404"/>
<feature type="transmembrane region" description="Helical" evidence="1">
    <location>
        <begin position="196"/>
        <end position="217"/>
    </location>
</feature>
<reference evidence="2 3" key="1">
    <citation type="journal article" date="2009" name="Science">
        <title>Green evolution and dynamic adaptations revealed by genomes of the marine picoeukaryotes Micromonas.</title>
        <authorList>
            <person name="Worden A.Z."/>
            <person name="Lee J.H."/>
            <person name="Mock T."/>
            <person name="Rouze P."/>
            <person name="Simmons M.P."/>
            <person name="Aerts A.L."/>
            <person name="Allen A.E."/>
            <person name="Cuvelier M.L."/>
            <person name="Derelle E."/>
            <person name="Everett M.V."/>
            <person name="Foulon E."/>
            <person name="Grimwood J."/>
            <person name="Gundlach H."/>
            <person name="Henrissat B."/>
            <person name="Napoli C."/>
            <person name="McDonald S.M."/>
            <person name="Parker M.S."/>
            <person name="Rombauts S."/>
            <person name="Salamov A."/>
            <person name="Von Dassow P."/>
            <person name="Badger J.H."/>
            <person name="Coutinho P.M."/>
            <person name="Demir E."/>
            <person name="Dubchak I."/>
            <person name="Gentemann C."/>
            <person name="Eikrem W."/>
            <person name="Gready J.E."/>
            <person name="John U."/>
            <person name="Lanier W."/>
            <person name="Lindquist E.A."/>
            <person name="Lucas S."/>
            <person name="Mayer K.F."/>
            <person name="Moreau H."/>
            <person name="Not F."/>
            <person name="Otillar R."/>
            <person name="Panaud O."/>
            <person name="Pangilinan J."/>
            <person name="Paulsen I."/>
            <person name="Piegu B."/>
            <person name="Poliakov A."/>
            <person name="Robbens S."/>
            <person name="Schmutz J."/>
            <person name="Toulza E."/>
            <person name="Wyss T."/>
            <person name="Zelensky A."/>
            <person name="Zhou K."/>
            <person name="Armbrust E.V."/>
            <person name="Bhattacharya D."/>
            <person name="Goodenough U.W."/>
            <person name="Van de Peer Y."/>
            <person name="Grigoriev I.V."/>
        </authorList>
    </citation>
    <scope>NUCLEOTIDE SEQUENCE [LARGE SCALE GENOMIC DNA]</scope>
    <source>
        <strain evidence="3">RCC299 / NOUM17</strain>
    </source>
</reference>
<dbReference type="PANTHER" id="PTHR32251">
    <property type="entry name" value="3-OXO-5-ALPHA-STEROID 4-DEHYDROGENASE"/>
    <property type="match status" value="1"/>
</dbReference>
<sequence length="355" mass="37468">MLATARAAPAPLASFAHRQGSTKPVGARFGNPARVVGVVVRRIDSSKPRPGVGVVRASSNSALGDVAAKAAKVVAAPAKAKMAIPTLATVLGTAYSFPFLWALSIVPCLLGLVNPVYVFSVGYGLSVAAQGIGLLAAASASGVWISNLCLAHLLGAVFYGVRLGAFLYWRSVTWTEWGRRAKNAPEAKPMPPPARLAVILTCALLYACMCSPMLWHVQTANVLPASQNFVIVLGLATQWIGAILEAVADQQKSAYKFSDAGKSRWCDVGVWSRCRHANYLGEVMFWVGAFVAGVPGMLASGPVSFVPAVVGVGFIVKLMTSQCVKQDEKQAGRYGDDAEYKAWVENSGSLFPKLA</sequence>
<dbReference type="AlphaFoldDB" id="C1FJD5"/>
<dbReference type="OMA" id="CYAGAIA"/>
<dbReference type="Gene3D" id="1.20.120.1630">
    <property type="match status" value="1"/>
</dbReference>
<name>C1FJD5_MICCC</name>
<protein>
    <recommendedName>
        <fullName evidence="4">Steroid 5-alpha reductase C-terminal domain-containing protein</fullName>
    </recommendedName>
</protein>
<dbReference type="InterPro" id="IPR010721">
    <property type="entry name" value="UstE-like"/>
</dbReference>
<keyword evidence="1" id="KW-0472">Membrane</keyword>
<dbReference type="RefSeq" id="XP_002509075.1">
    <property type="nucleotide sequence ID" value="XM_002509029.1"/>
</dbReference>
<evidence type="ECO:0000313" key="2">
    <source>
        <dbReference type="EMBL" id="ACO70333.1"/>
    </source>
</evidence>
<keyword evidence="1" id="KW-1133">Transmembrane helix</keyword>
<feature type="transmembrane region" description="Helical" evidence="1">
    <location>
        <begin position="283"/>
        <end position="316"/>
    </location>
</feature>
<feature type="transmembrane region" description="Helical" evidence="1">
    <location>
        <begin position="82"/>
        <end position="104"/>
    </location>
</feature>
<dbReference type="eggNOG" id="KOG4650">
    <property type="taxonomic scope" value="Eukaryota"/>
</dbReference>
<dbReference type="Pfam" id="PF06966">
    <property type="entry name" value="DUF1295"/>
    <property type="match status" value="1"/>
</dbReference>
<accession>C1FJD5</accession>
<dbReference type="EMBL" id="CP001577">
    <property type="protein sequence ID" value="ACO70333.1"/>
    <property type="molecule type" value="Genomic_DNA"/>
</dbReference>
<dbReference type="PANTHER" id="PTHR32251:SF15">
    <property type="entry name" value="3-OXO-5-ALPHA-STEROID 4-DEHYDROGENASE (DUF1295)"/>
    <property type="match status" value="1"/>
</dbReference>
<dbReference type="Proteomes" id="UP000002009">
    <property type="component" value="Chromosome 12"/>
</dbReference>